<dbReference type="EMBL" id="JABBVZ010000024">
    <property type="protein sequence ID" value="NMP22512.1"/>
    <property type="molecule type" value="Genomic_DNA"/>
</dbReference>
<comment type="caution">
    <text evidence="9">Lacks conserved residue(s) required for the propagation of feature annotation.</text>
</comment>
<evidence type="ECO:0000313" key="11">
    <source>
        <dbReference type="EMBL" id="NMP22512.1"/>
    </source>
</evidence>
<dbReference type="GO" id="GO:0006605">
    <property type="term" value="P:protein targeting"/>
    <property type="evidence" value="ECO:0007669"/>
    <property type="project" value="UniProtKB-UniRule"/>
</dbReference>
<feature type="domain" description="Protein export membrane protein SecD/SecF C-terminal" evidence="10">
    <location>
        <begin position="105"/>
        <end position="286"/>
    </location>
</feature>
<evidence type="ECO:0000256" key="2">
    <source>
        <dbReference type="ARBA" id="ARBA00022448"/>
    </source>
</evidence>
<evidence type="ECO:0000256" key="3">
    <source>
        <dbReference type="ARBA" id="ARBA00022475"/>
    </source>
</evidence>
<feature type="transmembrane region" description="Helical" evidence="9">
    <location>
        <begin position="153"/>
        <end position="179"/>
    </location>
</feature>
<dbReference type="InterPro" id="IPR005665">
    <property type="entry name" value="SecF_bac"/>
</dbReference>
<keyword evidence="3 9" id="KW-1003">Cell membrane</keyword>
<dbReference type="Gene3D" id="1.20.1640.10">
    <property type="entry name" value="Multidrug efflux transporter AcrB transmembrane domain"/>
    <property type="match status" value="1"/>
</dbReference>
<evidence type="ECO:0000256" key="8">
    <source>
        <dbReference type="ARBA" id="ARBA00023136"/>
    </source>
</evidence>
<comment type="similarity">
    <text evidence="9">Belongs to the SecD/SecF family. SecF subfamily.</text>
</comment>
<evidence type="ECO:0000256" key="7">
    <source>
        <dbReference type="ARBA" id="ARBA00023010"/>
    </source>
</evidence>
<organism evidence="11 12">
    <name type="scientific">Sulfobacillus harzensis</name>
    <dbReference type="NCBI Taxonomy" id="2729629"/>
    <lineage>
        <taxon>Bacteria</taxon>
        <taxon>Bacillati</taxon>
        <taxon>Bacillota</taxon>
        <taxon>Clostridia</taxon>
        <taxon>Eubacteriales</taxon>
        <taxon>Clostridiales Family XVII. Incertae Sedis</taxon>
        <taxon>Sulfobacillus</taxon>
    </lineage>
</organism>
<feature type="transmembrane region" description="Helical" evidence="9">
    <location>
        <begin position="15"/>
        <end position="33"/>
    </location>
</feature>
<keyword evidence="5 9" id="KW-0653">Protein transport</keyword>
<dbReference type="PANTHER" id="PTHR30081">
    <property type="entry name" value="PROTEIN-EXPORT MEMBRANE PROTEIN SEC"/>
    <property type="match status" value="1"/>
</dbReference>
<comment type="subcellular location">
    <subcellularLocation>
        <location evidence="1 9">Cell membrane</location>
        <topology evidence="1 9">Multi-pass membrane protein</topology>
    </subcellularLocation>
</comment>
<sequence length="299" mass="33532">MTTSFHWDFLKNWKVWFGVSGLLLLVGLFGIFVRGLNYGIDFTGGTQFDLKFSHAISTVSVRRVLDSQHLNQSTIVYIGKGNREVLITTPTISEHERGVLLTQMKTVAPYQEVSTSRVSSIIGQQTERTALLAVVLATVAIILYITIRFEFRFAMAGIIALLLDVIVTVGMVALIHVVLTKYFIMAVLTIFGYSMNDRIIVFDRIRENLHKQRKNEPLEEVVNRSLNQVLMRSINTSTTVMLALAALLALGGSSIRDFSVTMLIGVFFGTFTSLFIASPVWFLWRKRDDAHRKGAPKPA</sequence>
<keyword evidence="7 9" id="KW-0811">Translocation</keyword>
<dbReference type="RefSeq" id="WP_169098896.1">
    <property type="nucleotide sequence ID" value="NZ_JABBVZ010000024.1"/>
</dbReference>
<dbReference type="InterPro" id="IPR022813">
    <property type="entry name" value="SecD/SecF_arch_bac"/>
</dbReference>
<comment type="caution">
    <text evidence="11">The sequence shown here is derived from an EMBL/GenBank/DDBJ whole genome shotgun (WGS) entry which is preliminary data.</text>
</comment>
<dbReference type="NCBIfam" id="TIGR00916">
    <property type="entry name" value="2A0604s01"/>
    <property type="match status" value="1"/>
</dbReference>
<dbReference type="InterPro" id="IPR022646">
    <property type="entry name" value="SecD/SecF_CS"/>
</dbReference>
<dbReference type="PANTHER" id="PTHR30081:SF8">
    <property type="entry name" value="PROTEIN TRANSLOCASE SUBUNIT SECF"/>
    <property type="match status" value="1"/>
</dbReference>
<evidence type="ECO:0000256" key="5">
    <source>
        <dbReference type="ARBA" id="ARBA00022927"/>
    </source>
</evidence>
<keyword evidence="2 9" id="KW-0813">Transport</keyword>
<keyword evidence="4 9" id="KW-0812">Transmembrane</keyword>
<dbReference type="AlphaFoldDB" id="A0A7Y0L392"/>
<feature type="transmembrane region" description="Helical" evidence="9">
    <location>
        <begin position="261"/>
        <end position="284"/>
    </location>
</feature>
<dbReference type="GO" id="GO:0005886">
    <property type="term" value="C:plasma membrane"/>
    <property type="evidence" value="ECO:0007669"/>
    <property type="project" value="UniProtKB-SubCell"/>
</dbReference>
<evidence type="ECO:0000256" key="9">
    <source>
        <dbReference type="HAMAP-Rule" id="MF_01464"/>
    </source>
</evidence>
<evidence type="ECO:0000256" key="4">
    <source>
        <dbReference type="ARBA" id="ARBA00022692"/>
    </source>
</evidence>
<feature type="transmembrane region" description="Helical" evidence="9">
    <location>
        <begin position="234"/>
        <end position="255"/>
    </location>
</feature>
<keyword evidence="8 9" id="KW-0472">Membrane</keyword>
<reference evidence="11 12" key="1">
    <citation type="submission" date="2020-04" db="EMBL/GenBank/DDBJ databases">
        <authorList>
            <person name="Zhang R."/>
            <person name="Schippers A."/>
        </authorList>
    </citation>
    <scope>NUCLEOTIDE SEQUENCE [LARGE SCALE GENOMIC DNA]</scope>
    <source>
        <strain evidence="11 12">DSM 109850</strain>
    </source>
</reference>
<comment type="subunit">
    <text evidence="9">Forms a complex with SecD. Part of the essential Sec protein translocation apparatus which comprises SecA, SecYEG and auxiliary proteins SecDF. Other proteins may also be involved.</text>
</comment>
<dbReference type="HAMAP" id="MF_01464_B">
    <property type="entry name" value="SecF_B"/>
    <property type="match status" value="1"/>
</dbReference>
<dbReference type="GO" id="GO:0043952">
    <property type="term" value="P:protein transport by the Sec complex"/>
    <property type="evidence" value="ECO:0007669"/>
    <property type="project" value="UniProtKB-UniRule"/>
</dbReference>
<dbReference type="SUPFAM" id="SSF82866">
    <property type="entry name" value="Multidrug efflux transporter AcrB transmembrane domain"/>
    <property type="match status" value="1"/>
</dbReference>
<protein>
    <recommendedName>
        <fullName evidence="9">Protein-export membrane protein SecF</fullName>
    </recommendedName>
</protein>
<comment type="function">
    <text evidence="9">Part of the Sec protein translocase complex. Interacts with the SecYEG preprotein conducting channel. SecDF uses the proton motive force (PMF) to complete protein translocation after the ATP-dependent function of SecA.</text>
</comment>
<keyword evidence="6 9" id="KW-1133">Transmembrane helix</keyword>
<dbReference type="GO" id="GO:0065002">
    <property type="term" value="P:intracellular protein transmembrane transport"/>
    <property type="evidence" value="ECO:0007669"/>
    <property type="project" value="UniProtKB-UniRule"/>
</dbReference>
<accession>A0A7Y0L392</accession>
<feature type="transmembrane region" description="Helical" evidence="9">
    <location>
        <begin position="129"/>
        <end position="147"/>
    </location>
</feature>
<dbReference type="Proteomes" id="UP000533476">
    <property type="component" value="Unassembled WGS sequence"/>
</dbReference>
<evidence type="ECO:0000259" key="10">
    <source>
        <dbReference type="Pfam" id="PF02355"/>
    </source>
</evidence>
<name>A0A7Y0L392_9FIRM</name>
<evidence type="ECO:0000313" key="12">
    <source>
        <dbReference type="Proteomes" id="UP000533476"/>
    </source>
</evidence>
<dbReference type="InterPro" id="IPR048634">
    <property type="entry name" value="SecD_SecF_C"/>
</dbReference>
<gene>
    <name evidence="9 11" type="primary">secF</name>
    <name evidence="11" type="ORF">HIJ39_09120</name>
</gene>
<dbReference type="Pfam" id="PF07549">
    <property type="entry name" value="Sec_GG"/>
    <property type="match status" value="1"/>
</dbReference>
<keyword evidence="12" id="KW-1185">Reference proteome</keyword>
<dbReference type="PRINTS" id="PR01755">
    <property type="entry name" value="SECFTRNLCASE"/>
</dbReference>
<proteinExistence type="inferred from homology"/>
<dbReference type="GO" id="GO:0015450">
    <property type="term" value="F:protein-transporting ATPase activity"/>
    <property type="evidence" value="ECO:0007669"/>
    <property type="project" value="InterPro"/>
</dbReference>
<dbReference type="InterPro" id="IPR022645">
    <property type="entry name" value="SecD/SecF_bac"/>
</dbReference>
<dbReference type="NCBIfam" id="TIGR00966">
    <property type="entry name" value="transloc_SecF"/>
    <property type="match status" value="1"/>
</dbReference>
<dbReference type="InterPro" id="IPR055344">
    <property type="entry name" value="SecD_SecF_C_bact"/>
</dbReference>
<dbReference type="Pfam" id="PF02355">
    <property type="entry name" value="SecD_SecF_C"/>
    <property type="match status" value="1"/>
</dbReference>
<evidence type="ECO:0000256" key="1">
    <source>
        <dbReference type="ARBA" id="ARBA00004651"/>
    </source>
</evidence>
<evidence type="ECO:0000256" key="6">
    <source>
        <dbReference type="ARBA" id="ARBA00022989"/>
    </source>
</evidence>